<evidence type="ECO:0000313" key="1">
    <source>
        <dbReference type="EMBL" id="TFK70805.1"/>
    </source>
</evidence>
<organism evidence="1 2">
    <name type="scientific">Pluteus cervinus</name>
    <dbReference type="NCBI Taxonomy" id="181527"/>
    <lineage>
        <taxon>Eukaryota</taxon>
        <taxon>Fungi</taxon>
        <taxon>Dikarya</taxon>
        <taxon>Basidiomycota</taxon>
        <taxon>Agaricomycotina</taxon>
        <taxon>Agaricomycetes</taxon>
        <taxon>Agaricomycetidae</taxon>
        <taxon>Agaricales</taxon>
        <taxon>Pluteineae</taxon>
        <taxon>Pluteaceae</taxon>
        <taxon>Pluteus</taxon>
    </lineage>
</organism>
<accession>A0ACD3AZ61</accession>
<sequence length="230" mass="25375">MKIILLLRRRQNKHADGQPLIICSDQPDIKLNYHRTLAVARVMDMGDTVTGMGNLLKDTVGALLIGVCFAMFFQGVLTVQSYVYYMQFPSDPLRTRLLVGVLWLFDFAHLILISDALYSYAVINWGNVEALQFSTPILDAHLIPLSLATIVCQGFFLHRIWLFSKGNILVIPLALACLATFGLAITGAIQASSDLSASAFQEIINRNVIIALFSLGAASTFCIYLALVFT</sequence>
<keyword evidence="2" id="KW-1185">Reference proteome</keyword>
<name>A0ACD3AZ61_9AGAR</name>
<evidence type="ECO:0000313" key="2">
    <source>
        <dbReference type="Proteomes" id="UP000308600"/>
    </source>
</evidence>
<proteinExistence type="predicted"/>
<reference evidence="1 2" key="1">
    <citation type="journal article" date="2019" name="Nat. Ecol. Evol.">
        <title>Megaphylogeny resolves global patterns of mushroom evolution.</title>
        <authorList>
            <person name="Varga T."/>
            <person name="Krizsan K."/>
            <person name="Foldi C."/>
            <person name="Dima B."/>
            <person name="Sanchez-Garcia M."/>
            <person name="Sanchez-Ramirez S."/>
            <person name="Szollosi G.J."/>
            <person name="Szarkandi J.G."/>
            <person name="Papp V."/>
            <person name="Albert L."/>
            <person name="Andreopoulos W."/>
            <person name="Angelini C."/>
            <person name="Antonin V."/>
            <person name="Barry K.W."/>
            <person name="Bougher N.L."/>
            <person name="Buchanan P."/>
            <person name="Buyck B."/>
            <person name="Bense V."/>
            <person name="Catcheside P."/>
            <person name="Chovatia M."/>
            <person name="Cooper J."/>
            <person name="Damon W."/>
            <person name="Desjardin D."/>
            <person name="Finy P."/>
            <person name="Geml J."/>
            <person name="Haridas S."/>
            <person name="Hughes K."/>
            <person name="Justo A."/>
            <person name="Karasinski D."/>
            <person name="Kautmanova I."/>
            <person name="Kiss B."/>
            <person name="Kocsube S."/>
            <person name="Kotiranta H."/>
            <person name="LaButti K.M."/>
            <person name="Lechner B.E."/>
            <person name="Liimatainen K."/>
            <person name="Lipzen A."/>
            <person name="Lukacs Z."/>
            <person name="Mihaltcheva S."/>
            <person name="Morgado L.N."/>
            <person name="Niskanen T."/>
            <person name="Noordeloos M.E."/>
            <person name="Ohm R.A."/>
            <person name="Ortiz-Santana B."/>
            <person name="Ovrebo C."/>
            <person name="Racz N."/>
            <person name="Riley R."/>
            <person name="Savchenko A."/>
            <person name="Shiryaev A."/>
            <person name="Soop K."/>
            <person name="Spirin V."/>
            <person name="Szebenyi C."/>
            <person name="Tomsovsky M."/>
            <person name="Tulloss R.E."/>
            <person name="Uehling J."/>
            <person name="Grigoriev I.V."/>
            <person name="Vagvolgyi C."/>
            <person name="Papp T."/>
            <person name="Martin F.M."/>
            <person name="Miettinen O."/>
            <person name="Hibbett D.S."/>
            <person name="Nagy L.G."/>
        </authorList>
    </citation>
    <scope>NUCLEOTIDE SEQUENCE [LARGE SCALE GENOMIC DNA]</scope>
    <source>
        <strain evidence="1 2">NL-1719</strain>
    </source>
</reference>
<dbReference type="Proteomes" id="UP000308600">
    <property type="component" value="Unassembled WGS sequence"/>
</dbReference>
<protein>
    <submittedName>
        <fullName evidence="1">Uncharacterized protein</fullName>
    </submittedName>
</protein>
<gene>
    <name evidence="1" type="ORF">BDN72DRAFT_503531</name>
</gene>
<dbReference type="EMBL" id="ML208307">
    <property type="protein sequence ID" value="TFK70805.1"/>
    <property type="molecule type" value="Genomic_DNA"/>
</dbReference>